<reference evidence="1" key="1">
    <citation type="submission" date="2014-11" db="EMBL/GenBank/DDBJ databases">
        <authorList>
            <person name="Amaro Gonzalez C."/>
        </authorList>
    </citation>
    <scope>NUCLEOTIDE SEQUENCE</scope>
</reference>
<proteinExistence type="predicted"/>
<accession>A0A0E9R8T7</accession>
<sequence length="32" mass="3819">MLFVFHNNLTIVWKMLTCLFSRSRLCVQGFRG</sequence>
<organism evidence="1">
    <name type="scientific">Anguilla anguilla</name>
    <name type="common">European freshwater eel</name>
    <name type="synonym">Muraena anguilla</name>
    <dbReference type="NCBI Taxonomy" id="7936"/>
    <lineage>
        <taxon>Eukaryota</taxon>
        <taxon>Metazoa</taxon>
        <taxon>Chordata</taxon>
        <taxon>Craniata</taxon>
        <taxon>Vertebrata</taxon>
        <taxon>Euteleostomi</taxon>
        <taxon>Actinopterygii</taxon>
        <taxon>Neopterygii</taxon>
        <taxon>Teleostei</taxon>
        <taxon>Anguilliformes</taxon>
        <taxon>Anguillidae</taxon>
        <taxon>Anguilla</taxon>
    </lineage>
</organism>
<dbReference type="AlphaFoldDB" id="A0A0E9R8T7"/>
<name>A0A0E9R8T7_ANGAN</name>
<evidence type="ECO:0000313" key="1">
    <source>
        <dbReference type="EMBL" id="JAH25519.1"/>
    </source>
</evidence>
<reference evidence="1" key="2">
    <citation type="journal article" date="2015" name="Fish Shellfish Immunol.">
        <title>Early steps in the European eel (Anguilla anguilla)-Vibrio vulnificus interaction in the gills: Role of the RtxA13 toxin.</title>
        <authorList>
            <person name="Callol A."/>
            <person name="Pajuelo D."/>
            <person name="Ebbesson L."/>
            <person name="Teles M."/>
            <person name="MacKenzie S."/>
            <person name="Amaro C."/>
        </authorList>
    </citation>
    <scope>NUCLEOTIDE SEQUENCE</scope>
</reference>
<dbReference type="EMBL" id="GBXM01083058">
    <property type="protein sequence ID" value="JAH25519.1"/>
    <property type="molecule type" value="Transcribed_RNA"/>
</dbReference>
<protein>
    <submittedName>
        <fullName evidence="1">Uncharacterized protein</fullName>
    </submittedName>
</protein>